<feature type="domain" description="Hydrogen maturase F tetramerization" evidence="2">
    <location>
        <begin position="91"/>
        <end position="205"/>
    </location>
</feature>
<feature type="domain" description="Hydrogen maturase F dimerization" evidence="1">
    <location>
        <begin position="2"/>
        <end position="87"/>
    </location>
</feature>
<dbReference type="Pfam" id="PF18133">
    <property type="entry name" value="HydF_tetramer"/>
    <property type="match status" value="1"/>
</dbReference>
<dbReference type="Gene3D" id="3.40.50.11420">
    <property type="match status" value="1"/>
</dbReference>
<accession>A0A645DCW2</accession>
<reference evidence="3" key="1">
    <citation type="submission" date="2019-08" db="EMBL/GenBank/DDBJ databases">
        <authorList>
            <person name="Kucharzyk K."/>
            <person name="Murdoch R.W."/>
            <person name="Higgins S."/>
            <person name="Loffler F."/>
        </authorList>
    </citation>
    <scope>NUCLEOTIDE SEQUENCE</scope>
</reference>
<evidence type="ECO:0000313" key="3">
    <source>
        <dbReference type="EMBL" id="MPM87171.1"/>
    </source>
</evidence>
<dbReference type="InterPro" id="IPR040644">
    <property type="entry name" value="HydF_tetramer"/>
</dbReference>
<dbReference type="EMBL" id="VSSQ01035052">
    <property type="protein sequence ID" value="MPM87171.1"/>
    <property type="molecule type" value="Genomic_DNA"/>
</dbReference>
<evidence type="ECO:0008006" key="4">
    <source>
        <dbReference type="Google" id="ProtNLM"/>
    </source>
</evidence>
<evidence type="ECO:0000259" key="1">
    <source>
        <dbReference type="Pfam" id="PF18128"/>
    </source>
</evidence>
<sequence>MLVAPQDIQAPKGRLILPQVQTTRDLLDNGCVVVSVTADKLAEGLTALAAPPDLIITDSQVFKQVYEKKPSQSKLTSFSVLMAAHKGDIEALVQGAQAVDTLTGNCRVLIAEACTHAPLEEDIGREKIPRMLRARFGQGLAIDFVSGRDFPPDLSGYDLIVHCGGCMFNRKYLLSRIEAAAADGVPMTNYGVLLAKLTGILDKVVY</sequence>
<dbReference type="Pfam" id="PF18128">
    <property type="entry name" value="HydF_dimer"/>
    <property type="match status" value="1"/>
</dbReference>
<comment type="caution">
    <text evidence="3">The sequence shown here is derived from an EMBL/GenBank/DDBJ whole genome shotgun (WGS) entry which is preliminary data.</text>
</comment>
<dbReference type="Gene3D" id="3.40.50.11410">
    <property type="match status" value="1"/>
</dbReference>
<dbReference type="AlphaFoldDB" id="A0A645DCW2"/>
<evidence type="ECO:0000259" key="2">
    <source>
        <dbReference type="Pfam" id="PF18133"/>
    </source>
</evidence>
<protein>
    <recommendedName>
        <fullName evidence="4">Hydrogen maturase F tetramerization domain-containing protein</fullName>
    </recommendedName>
</protein>
<gene>
    <name evidence="3" type="ORF">SDC9_134265</name>
</gene>
<name>A0A645DCW2_9ZZZZ</name>
<organism evidence="3">
    <name type="scientific">bioreactor metagenome</name>
    <dbReference type="NCBI Taxonomy" id="1076179"/>
    <lineage>
        <taxon>unclassified sequences</taxon>
        <taxon>metagenomes</taxon>
        <taxon>ecological metagenomes</taxon>
    </lineage>
</organism>
<proteinExistence type="predicted"/>
<dbReference type="InterPro" id="IPR041606">
    <property type="entry name" value="HydF_dimer"/>
</dbReference>